<dbReference type="STRING" id="1095629.A0A0C9WVU1"/>
<name>A0A0C9WVU1_9AGAR</name>
<dbReference type="HOGENOM" id="CLU_1102945_0_0_1"/>
<dbReference type="AlphaFoldDB" id="A0A0C9WVU1"/>
<feature type="region of interest" description="Disordered" evidence="1">
    <location>
        <begin position="271"/>
        <end position="303"/>
    </location>
</feature>
<protein>
    <submittedName>
        <fullName evidence="2">Uncharacterized protein</fullName>
    </submittedName>
</protein>
<dbReference type="OrthoDB" id="2571149at2759"/>
<sequence>MYLSRGYKWLDIFTKAKEGDMHLQTVLTRYSRLIAARREKEYMRTLVYEDMVWRHKLRNRTILTGGLMRPTLFHGPLPRIKPQPIHVTGMIVSRKKARGKRMERQRKLLEDINILQIERDFEAGLTTESPNPTKFETVFSGKAYKEWDELISLMRVVSPIEGWLAEIQESYARELERAQKPFPQEMLYQAVCARTEKIANKTRERKREQRGDVIKRTIERKNQGPPAHVLAKMTREERRLDWISRGVSEVGYVGQVKRKLGFKLREPDAWKREEGRERERGRMDEVSKEIAEENDRRRREVEG</sequence>
<dbReference type="Proteomes" id="UP000054477">
    <property type="component" value="Unassembled WGS sequence"/>
</dbReference>
<evidence type="ECO:0000313" key="3">
    <source>
        <dbReference type="Proteomes" id="UP000054477"/>
    </source>
</evidence>
<dbReference type="EMBL" id="KN838577">
    <property type="protein sequence ID" value="KIK03690.1"/>
    <property type="molecule type" value="Genomic_DNA"/>
</dbReference>
<evidence type="ECO:0000256" key="1">
    <source>
        <dbReference type="SAM" id="MobiDB-lite"/>
    </source>
</evidence>
<keyword evidence="3" id="KW-1185">Reference proteome</keyword>
<proteinExistence type="predicted"/>
<reference evidence="2 3" key="1">
    <citation type="submission" date="2014-04" db="EMBL/GenBank/DDBJ databases">
        <authorList>
            <consortium name="DOE Joint Genome Institute"/>
            <person name="Kuo A."/>
            <person name="Kohler A."/>
            <person name="Nagy L.G."/>
            <person name="Floudas D."/>
            <person name="Copeland A."/>
            <person name="Barry K.W."/>
            <person name="Cichocki N."/>
            <person name="Veneault-Fourrey C."/>
            <person name="LaButti K."/>
            <person name="Lindquist E.A."/>
            <person name="Lipzen A."/>
            <person name="Lundell T."/>
            <person name="Morin E."/>
            <person name="Murat C."/>
            <person name="Sun H."/>
            <person name="Tunlid A."/>
            <person name="Henrissat B."/>
            <person name="Grigoriev I.V."/>
            <person name="Hibbett D.S."/>
            <person name="Martin F."/>
            <person name="Nordberg H.P."/>
            <person name="Cantor M.N."/>
            <person name="Hua S.X."/>
        </authorList>
    </citation>
    <scope>NUCLEOTIDE SEQUENCE [LARGE SCALE GENOMIC DNA]</scope>
    <source>
        <strain evidence="2 3">LaAM-08-1</strain>
    </source>
</reference>
<accession>A0A0C9WVU1</accession>
<gene>
    <name evidence="2" type="ORF">K443DRAFT_676524</name>
</gene>
<reference evidence="3" key="2">
    <citation type="submission" date="2015-01" db="EMBL/GenBank/DDBJ databases">
        <title>Evolutionary Origins and Diversification of the Mycorrhizal Mutualists.</title>
        <authorList>
            <consortium name="DOE Joint Genome Institute"/>
            <consortium name="Mycorrhizal Genomics Consortium"/>
            <person name="Kohler A."/>
            <person name="Kuo A."/>
            <person name="Nagy L.G."/>
            <person name="Floudas D."/>
            <person name="Copeland A."/>
            <person name="Barry K.W."/>
            <person name="Cichocki N."/>
            <person name="Veneault-Fourrey C."/>
            <person name="LaButti K."/>
            <person name="Lindquist E.A."/>
            <person name="Lipzen A."/>
            <person name="Lundell T."/>
            <person name="Morin E."/>
            <person name="Murat C."/>
            <person name="Riley R."/>
            <person name="Ohm R."/>
            <person name="Sun H."/>
            <person name="Tunlid A."/>
            <person name="Henrissat B."/>
            <person name="Grigoriev I.V."/>
            <person name="Hibbett D.S."/>
            <person name="Martin F."/>
        </authorList>
    </citation>
    <scope>NUCLEOTIDE SEQUENCE [LARGE SCALE GENOMIC DNA]</scope>
    <source>
        <strain evidence="3">LaAM-08-1</strain>
    </source>
</reference>
<evidence type="ECO:0000313" key="2">
    <source>
        <dbReference type="EMBL" id="KIK03690.1"/>
    </source>
</evidence>
<organism evidence="2 3">
    <name type="scientific">Laccaria amethystina LaAM-08-1</name>
    <dbReference type="NCBI Taxonomy" id="1095629"/>
    <lineage>
        <taxon>Eukaryota</taxon>
        <taxon>Fungi</taxon>
        <taxon>Dikarya</taxon>
        <taxon>Basidiomycota</taxon>
        <taxon>Agaricomycotina</taxon>
        <taxon>Agaricomycetes</taxon>
        <taxon>Agaricomycetidae</taxon>
        <taxon>Agaricales</taxon>
        <taxon>Agaricineae</taxon>
        <taxon>Hydnangiaceae</taxon>
        <taxon>Laccaria</taxon>
    </lineage>
</organism>